<keyword evidence="9" id="KW-0862">Zinc</keyword>
<evidence type="ECO:0000256" key="7">
    <source>
        <dbReference type="ARBA" id="ARBA00022723"/>
    </source>
</evidence>
<evidence type="ECO:0000313" key="15">
    <source>
        <dbReference type="Proteomes" id="UP000070539"/>
    </source>
</evidence>
<feature type="transmembrane region" description="Helical" evidence="13">
    <location>
        <begin position="85"/>
        <end position="110"/>
    </location>
</feature>
<feature type="transmembrane region" description="Helical" evidence="13">
    <location>
        <begin position="116"/>
        <end position="137"/>
    </location>
</feature>
<keyword evidence="8" id="KW-0378">Hydrolase</keyword>
<dbReference type="InterPro" id="IPR044537">
    <property type="entry name" value="Rip2-like"/>
</dbReference>
<keyword evidence="12 13" id="KW-0472">Membrane</keyword>
<comment type="similarity">
    <text evidence="3">Belongs to the peptidase M50B family.</text>
</comment>
<keyword evidence="15" id="KW-1185">Reference proteome</keyword>
<name>A0A136WDG8_9FIRM</name>
<comment type="cofactor">
    <cofactor evidence="1">
        <name>Zn(2+)</name>
        <dbReference type="ChEBI" id="CHEBI:29105"/>
    </cofactor>
</comment>
<feature type="transmembrane region" description="Helical" evidence="13">
    <location>
        <begin position="170"/>
        <end position="201"/>
    </location>
</feature>
<keyword evidence="10 13" id="KW-1133">Transmembrane helix</keyword>
<dbReference type="AlphaFoldDB" id="A0A136WDG8"/>
<protein>
    <submittedName>
        <fullName evidence="14">Peptidase family M50</fullName>
    </submittedName>
</protein>
<evidence type="ECO:0000256" key="12">
    <source>
        <dbReference type="ARBA" id="ARBA00023136"/>
    </source>
</evidence>
<dbReference type="GO" id="GO:0008237">
    <property type="term" value="F:metallopeptidase activity"/>
    <property type="evidence" value="ECO:0007669"/>
    <property type="project" value="UniProtKB-KW"/>
</dbReference>
<evidence type="ECO:0000256" key="3">
    <source>
        <dbReference type="ARBA" id="ARBA00007931"/>
    </source>
</evidence>
<accession>A0A136WDG8</accession>
<dbReference type="CDD" id="cd06158">
    <property type="entry name" value="S2P-M50_like_1"/>
    <property type="match status" value="1"/>
</dbReference>
<dbReference type="STRING" id="36847.CLNEO_19740"/>
<keyword evidence="7" id="KW-0479">Metal-binding</keyword>
<gene>
    <name evidence="14" type="ORF">CLNEO_19740</name>
</gene>
<keyword evidence="4" id="KW-1003">Cell membrane</keyword>
<evidence type="ECO:0000256" key="10">
    <source>
        <dbReference type="ARBA" id="ARBA00022989"/>
    </source>
</evidence>
<sequence>MNYFWIFLVSIPGIIFATTIHEFTRAAVSTALGDTLPQNKGRLTLNPMKHFEPIGFLIMFYSGGFGWGRPVETSALYYKNRKRDTLLVAVLPSVVNMFFGIIFLGIYSKAALGNTYLYMIFNYLCYYNVGLAIYNILPVSPMDCVKVLSVTLPANKYFQYLQYEKMVQMLFLFLLFFGLITGVFSYIIHFVINFLGLIFVIL</sequence>
<feature type="transmembrane region" description="Helical" evidence="13">
    <location>
        <begin position="57"/>
        <end position="78"/>
    </location>
</feature>
<evidence type="ECO:0000313" key="14">
    <source>
        <dbReference type="EMBL" id="KXL52565.1"/>
    </source>
</evidence>
<evidence type="ECO:0000256" key="11">
    <source>
        <dbReference type="ARBA" id="ARBA00023049"/>
    </source>
</evidence>
<evidence type="ECO:0000256" key="9">
    <source>
        <dbReference type="ARBA" id="ARBA00022833"/>
    </source>
</evidence>
<keyword evidence="6 13" id="KW-0812">Transmembrane</keyword>
<evidence type="ECO:0000256" key="6">
    <source>
        <dbReference type="ARBA" id="ARBA00022692"/>
    </source>
</evidence>
<comment type="caution">
    <text evidence="14">The sequence shown here is derived from an EMBL/GenBank/DDBJ whole genome shotgun (WGS) entry which is preliminary data.</text>
</comment>
<evidence type="ECO:0000256" key="2">
    <source>
        <dbReference type="ARBA" id="ARBA00004651"/>
    </source>
</evidence>
<dbReference type="PANTHER" id="PTHR35864:SF1">
    <property type="entry name" value="ZINC METALLOPROTEASE YWHC-RELATED"/>
    <property type="match status" value="1"/>
</dbReference>
<organism evidence="14 15">
    <name type="scientific">Anaerotignum neopropionicum</name>
    <dbReference type="NCBI Taxonomy" id="36847"/>
    <lineage>
        <taxon>Bacteria</taxon>
        <taxon>Bacillati</taxon>
        <taxon>Bacillota</taxon>
        <taxon>Clostridia</taxon>
        <taxon>Lachnospirales</taxon>
        <taxon>Anaerotignaceae</taxon>
        <taxon>Anaerotignum</taxon>
    </lineage>
</organism>
<dbReference type="GO" id="GO:0006508">
    <property type="term" value="P:proteolysis"/>
    <property type="evidence" value="ECO:0007669"/>
    <property type="project" value="UniProtKB-KW"/>
</dbReference>
<evidence type="ECO:0000256" key="1">
    <source>
        <dbReference type="ARBA" id="ARBA00001947"/>
    </source>
</evidence>
<dbReference type="RefSeq" id="WP_066088205.1">
    <property type="nucleotide sequence ID" value="NZ_LRVM01000006.1"/>
</dbReference>
<evidence type="ECO:0000256" key="4">
    <source>
        <dbReference type="ARBA" id="ARBA00022475"/>
    </source>
</evidence>
<evidence type="ECO:0000256" key="5">
    <source>
        <dbReference type="ARBA" id="ARBA00022670"/>
    </source>
</evidence>
<dbReference type="Proteomes" id="UP000070539">
    <property type="component" value="Unassembled WGS sequence"/>
</dbReference>
<evidence type="ECO:0000256" key="8">
    <source>
        <dbReference type="ARBA" id="ARBA00022801"/>
    </source>
</evidence>
<dbReference type="EMBL" id="LRVM01000006">
    <property type="protein sequence ID" value="KXL52565.1"/>
    <property type="molecule type" value="Genomic_DNA"/>
</dbReference>
<keyword evidence="11" id="KW-0482">Metalloprotease</keyword>
<evidence type="ECO:0000256" key="13">
    <source>
        <dbReference type="SAM" id="Phobius"/>
    </source>
</evidence>
<dbReference type="PANTHER" id="PTHR35864">
    <property type="entry name" value="ZINC METALLOPROTEASE MJ0611-RELATED"/>
    <property type="match status" value="1"/>
</dbReference>
<dbReference type="OrthoDB" id="9800627at2"/>
<keyword evidence="5" id="KW-0645">Protease</keyword>
<dbReference type="GO" id="GO:0046872">
    <property type="term" value="F:metal ion binding"/>
    <property type="evidence" value="ECO:0007669"/>
    <property type="project" value="UniProtKB-KW"/>
</dbReference>
<dbReference type="GO" id="GO:0005886">
    <property type="term" value="C:plasma membrane"/>
    <property type="evidence" value="ECO:0007669"/>
    <property type="project" value="UniProtKB-SubCell"/>
</dbReference>
<dbReference type="InterPro" id="IPR052348">
    <property type="entry name" value="Metallopeptidase_M50B"/>
</dbReference>
<reference evidence="14 15" key="1">
    <citation type="submission" date="2016-01" db="EMBL/GenBank/DDBJ databases">
        <title>Genome sequence of Clostridium neopropionicum X4, DSM-3847.</title>
        <authorList>
            <person name="Poehlein A."/>
            <person name="Beck M.H."/>
            <person name="Bengelsdorf F.R."/>
            <person name="Daniel R."/>
            <person name="Duerre P."/>
        </authorList>
    </citation>
    <scope>NUCLEOTIDE SEQUENCE [LARGE SCALE GENOMIC DNA]</scope>
    <source>
        <strain evidence="14 15">DSM-3847</strain>
    </source>
</reference>
<comment type="subcellular location">
    <subcellularLocation>
        <location evidence="2">Cell membrane</location>
        <topology evidence="2">Multi-pass membrane protein</topology>
    </subcellularLocation>
</comment>
<proteinExistence type="inferred from homology"/>